<protein>
    <submittedName>
        <fullName evidence="5">Response regulator</fullName>
    </submittedName>
</protein>
<evidence type="ECO:0000259" key="4">
    <source>
        <dbReference type="PROSITE" id="PS50110"/>
    </source>
</evidence>
<evidence type="ECO:0000256" key="2">
    <source>
        <dbReference type="ARBA" id="ARBA00023012"/>
    </source>
</evidence>
<evidence type="ECO:0000313" key="5">
    <source>
        <dbReference type="EMBL" id="MCA9726721.1"/>
    </source>
</evidence>
<evidence type="ECO:0000256" key="3">
    <source>
        <dbReference type="PROSITE-ProRule" id="PRU00169"/>
    </source>
</evidence>
<dbReference type="InterPro" id="IPR001789">
    <property type="entry name" value="Sig_transdc_resp-reg_receiver"/>
</dbReference>
<dbReference type="PROSITE" id="PS50110">
    <property type="entry name" value="RESPONSE_REGULATORY"/>
    <property type="match status" value="1"/>
</dbReference>
<dbReference type="Gene3D" id="3.40.50.2300">
    <property type="match status" value="1"/>
</dbReference>
<feature type="domain" description="Response regulatory" evidence="4">
    <location>
        <begin position="37"/>
        <end position="155"/>
    </location>
</feature>
<evidence type="ECO:0000256" key="1">
    <source>
        <dbReference type="ARBA" id="ARBA00022553"/>
    </source>
</evidence>
<organism evidence="5 6">
    <name type="scientific">Eiseniibacteriota bacterium</name>
    <dbReference type="NCBI Taxonomy" id="2212470"/>
    <lineage>
        <taxon>Bacteria</taxon>
        <taxon>Candidatus Eiseniibacteriota</taxon>
    </lineage>
</organism>
<accession>A0A956LWQ0</accession>
<feature type="non-terminal residue" evidence="5">
    <location>
        <position position="1"/>
    </location>
</feature>
<dbReference type="SMART" id="SM00448">
    <property type="entry name" value="REC"/>
    <property type="match status" value="1"/>
</dbReference>
<dbReference type="PANTHER" id="PTHR45339:SF1">
    <property type="entry name" value="HYBRID SIGNAL TRANSDUCTION HISTIDINE KINASE J"/>
    <property type="match status" value="1"/>
</dbReference>
<sequence length="168" mass="18031">TFSFVIRAPLAADTPEVEIDPPSGVEVPGRKDGVASTILLVEDAAINRKVLSRMLESAGLRVELAADGLEAIEAWTRVGPDLILMDMQMPEFDGLQATRAIRTLEERFGGHVPIVALTASAMESDRRKCLEAGMDDYLSKPIRSEDLIAKIGQMLPSDPAEPSSTAAA</sequence>
<proteinExistence type="predicted"/>
<reference evidence="5" key="2">
    <citation type="journal article" date="2021" name="Microbiome">
        <title>Successional dynamics and alternative stable states in a saline activated sludge microbial community over 9 years.</title>
        <authorList>
            <person name="Wang Y."/>
            <person name="Ye J."/>
            <person name="Ju F."/>
            <person name="Liu L."/>
            <person name="Boyd J.A."/>
            <person name="Deng Y."/>
            <person name="Parks D.H."/>
            <person name="Jiang X."/>
            <person name="Yin X."/>
            <person name="Woodcroft B.J."/>
            <person name="Tyson G.W."/>
            <person name="Hugenholtz P."/>
            <person name="Polz M.F."/>
            <person name="Zhang T."/>
        </authorList>
    </citation>
    <scope>NUCLEOTIDE SEQUENCE</scope>
    <source>
        <strain evidence="5">HKST-UBA01</strain>
    </source>
</reference>
<name>A0A956LWQ0_UNCEI</name>
<dbReference type="EMBL" id="JAGQHR010000060">
    <property type="protein sequence ID" value="MCA9726721.1"/>
    <property type="molecule type" value="Genomic_DNA"/>
</dbReference>
<evidence type="ECO:0000313" key="6">
    <source>
        <dbReference type="Proteomes" id="UP000697710"/>
    </source>
</evidence>
<dbReference type="Proteomes" id="UP000697710">
    <property type="component" value="Unassembled WGS sequence"/>
</dbReference>
<dbReference type="CDD" id="cd17546">
    <property type="entry name" value="REC_hyHK_CKI1_RcsC-like"/>
    <property type="match status" value="1"/>
</dbReference>
<reference evidence="5" key="1">
    <citation type="submission" date="2020-04" db="EMBL/GenBank/DDBJ databases">
        <authorList>
            <person name="Zhang T."/>
        </authorList>
    </citation>
    <scope>NUCLEOTIDE SEQUENCE</scope>
    <source>
        <strain evidence="5">HKST-UBA01</strain>
    </source>
</reference>
<dbReference type="PANTHER" id="PTHR45339">
    <property type="entry name" value="HYBRID SIGNAL TRANSDUCTION HISTIDINE KINASE J"/>
    <property type="match status" value="1"/>
</dbReference>
<dbReference type="AlphaFoldDB" id="A0A956LWQ0"/>
<comment type="caution">
    <text evidence="5">The sequence shown here is derived from an EMBL/GenBank/DDBJ whole genome shotgun (WGS) entry which is preliminary data.</text>
</comment>
<dbReference type="Pfam" id="PF00072">
    <property type="entry name" value="Response_reg"/>
    <property type="match status" value="1"/>
</dbReference>
<dbReference type="InterPro" id="IPR011006">
    <property type="entry name" value="CheY-like_superfamily"/>
</dbReference>
<feature type="modified residue" description="4-aspartylphosphate" evidence="3">
    <location>
        <position position="86"/>
    </location>
</feature>
<keyword evidence="1 3" id="KW-0597">Phosphoprotein</keyword>
<dbReference type="SUPFAM" id="SSF52172">
    <property type="entry name" value="CheY-like"/>
    <property type="match status" value="1"/>
</dbReference>
<dbReference type="GO" id="GO:0000160">
    <property type="term" value="P:phosphorelay signal transduction system"/>
    <property type="evidence" value="ECO:0007669"/>
    <property type="project" value="UniProtKB-KW"/>
</dbReference>
<keyword evidence="2" id="KW-0902">Two-component regulatory system</keyword>
<gene>
    <name evidence="5" type="ORF">KC729_03495</name>
</gene>